<comment type="cofactor">
    <cofactor evidence="2">
        <name>Zn(2+)</name>
        <dbReference type="ChEBI" id="CHEBI:29105"/>
    </cofactor>
</comment>
<dbReference type="PROSITE" id="PS00087">
    <property type="entry name" value="SOD_CU_ZN_1"/>
    <property type="match status" value="1"/>
</dbReference>
<evidence type="ECO:0000313" key="14">
    <source>
        <dbReference type="EMBL" id="NXJ85664.1"/>
    </source>
</evidence>
<evidence type="ECO:0000256" key="8">
    <source>
        <dbReference type="ARBA" id="ARBA00022862"/>
    </source>
</evidence>
<keyword evidence="11" id="KW-0449">Lipoprotein</keyword>
<evidence type="ECO:0000256" key="6">
    <source>
        <dbReference type="ARBA" id="ARBA00022723"/>
    </source>
</evidence>
<dbReference type="GO" id="GO:0004784">
    <property type="term" value="F:superoxide dismutase activity"/>
    <property type="evidence" value="ECO:0007669"/>
    <property type="project" value="UniProtKB-EC"/>
</dbReference>
<evidence type="ECO:0000256" key="11">
    <source>
        <dbReference type="ARBA" id="ARBA00023139"/>
    </source>
</evidence>
<dbReference type="InterPro" id="IPR001424">
    <property type="entry name" value="SOD_Cu_Zn_dom"/>
</dbReference>
<name>A0A7L0ES29_TROML</name>
<comment type="function">
    <text evidence="3">Destroys radicals which are normally produced within the cells and which are toxic to biological systems.</text>
</comment>
<evidence type="ECO:0000256" key="5">
    <source>
        <dbReference type="ARBA" id="ARBA00012682"/>
    </source>
</evidence>
<dbReference type="PROSITE" id="PS00332">
    <property type="entry name" value="SOD_CU_ZN_2"/>
    <property type="match status" value="1"/>
</dbReference>
<evidence type="ECO:0000259" key="13">
    <source>
        <dbReference type="Pfam" id="PF00080"/>
    </source>
</evidence>
<evidence type="ECO:0000313" key="15">
    <source>
        <dbReference type="Proteomes" id="UP000550660"/>
    </source>
</evidence>
<keyword evidence="8" id="KW-0049">Antioxidant</keyword>
<feature type="domain" description="Superoxide dismutase copper/zinc binding" evidence="13">
    <location>
        <begin position="16"/>
        <end position="159"/>
    </location>
</feature>
<feature type="non-terminal residue" evidence="14">
    <location>
        <position position="1"/>
    </location>
</feature>
<keyword evidence="6" id="KW-0479">Metal-binding</keyword>
<evidence type="ECO:0000256" key="12">
    <source>
        <dbReference type="SAM" id="MobiDB-lite"/>
    </source>
</evidence>
<keyword evidence="11" id="KW-0564">Palmitate</keyword>
<evidence type="ECO:0000256" key="10">
    <source>
        <dbReference type="ARBA" id="ARBA00023008"/>
    </source>
</evidence>
<dbReference type="AlphaFoldDB" id="A0A7L0ES29"/>
<dbReference type="GO" id="GO:0005507">
    <property type="term" value="F:copper ion binding"/>
    <property type="evidence" value="ECO:0007669"/>
    <property type="project" value="InterPro"/>
</dbReference>
<dbReference type="Proteomes" id="UP000550660">
    <property type="component" value="Unassembled WGS sequence"/>
</dbReference>
<dbReference type="Gene3D" id="2.60.40.200">
    <property type="entry name" value="Superoxide dismutase, copper/zinc binding domain"/>
    <property type="match status" value="1"/>
</dbReference>
<dbReference type="PRINTS" id="PR00068">
    <property type="entry name" value="CUZNDISMTASE"/>
</dbReference>
<keyword evidence="15" id="KW-1185">Reference proteome</keyword>
<dbReference type="EC" id="1.15.1.1" evidence="5"/>
<feature type="region of interest" description="Disordered" evidence="12">
    <location>
        <begin position="67"/>
        <end position="89"/>
    </location>
</feature>
<evidence type="ECO:0000256" key="9">
    <source>
        <dbReference type="ARBA" id="ARBA00023002"/>
    </source>
</evidence>
<dbReference type="SUPFAM" id="SSF49329">
    <property type="entry name" value="Cu,Zn superoxide dismutase-like"/>
    <property type="match status" value="1"/>
</dbReference>
<reference evidence="14 15" key="1">
    <citation type="submission" date="2019-09" db="EMBL/GenBank/DDBJ databases">
        <title>Bird 10,000 Genomes (B10K) Project - Family phase.</title>
        <authorList>
            <person name="Zhang G."/>
        </authorList>
    </citation>
    <scope>NUCLEOTIDE SEQUENCE [LARGE SCALE GENOMIC DNA]</scope>
    <source>
        <strain evidence="14">B10K-DU-007-40</strain>
        <tissue evidence="14">Mixed tissue sample</tissue>
    </source>
</reference>
<dbReference type="InterPro" id="IPR024134">
    <property type="entry name" value="SOD_Cu/Zn_/chaperone"/>
</dbReference>
<dbReference type="PANTHER" id="PTHR10003">
    <property type="entry name" value="SUPEROXIDE DISMUTASE CU-ZN -RELATED"/>
    <property type="match status" value="1"/>
</dbReference>
<keyword evidence="10" id="KW-0186">Copper</keyword>
<dbReference type="CDD" id="cd00305">
    <property type="entry name" value="Cu-Zn_Superoxide_Dismutase"/>
    <property type="match status" value="1"/>
</dbReference>
<dbReference type="Pfam" id="PF00080">
    <property type="entry name" value="Sod_Cu"/>
    <property type="match status" value="1"/>
</dbReference>
<evidence type="ECO:0000256" key="4">
    <source>
        <dbReference type="ARBA" id="ARBA00010457"/>
    </source>
</evidence>
<proteinExistence type="inferred from homology"/>
<sequence length="164" mass="16709">MATLKAVCVMKGDGPVQGIIHFQQQARAGGGGRDPDGGPVKVTGRITGLADGDHGFHVHEFGDNTNGCTSAGPHFNPEGKQHGGPTDEERHVGDLGNVTAKGGVAEVAIEDSIVSLSGPNSIIGRTMVVHEKRDDLGRGGDNESKLTGNAGPRLACGVIGIAKS</sequence>
<protein>
    <recommendedName>
        <fullName evidence="5">superoxide dismutase</fullName>
        <ecNumber evidence="5">1.15.1.1</ecNumber>
    </recommendedName>
</protein>
<evidence type="ECO:0000256" key="7">
    <source>
        <dbReference type="ARBA" id="ARBA00022833"/>
    </source>
</evidence>
<evidence type="ECO:0000256" key="3">
    <source>
        <dbReference type="ARBA" id="ARBA00003917"/>
    </source>
</evidence>
<evidence type="ECO:0000256" key="1">
    <source>
        <dbReference type="ARBA" id="ARBA00001935"/>
    </source>
</evidence>
<dbReference type="InterPro" id="IPR018152">
    <property type="entry name" value="SOD_Cu/Zn_BS"/>
</dbReference>
<organism evidence="14 15">
    <name type="scientific">Trogon melanurus</name>
    <name type="common">Black-tailed trogon</name>
    <dbReference type="NCBI Taxonomy" id="56311"/>
    <lineage>
        <taxon>Eukaryota</taxon>
        <taxon>Metazoa</taxon>
        <taxon>Chordata</taxon>
        <taxon>Craniata</taxon>
        <taxon>Vertebrata</taxon>
        <taxon>Euteleostomi</taxon>
        <taxon>Archelosauria</taxon>
        <taxon>Archosauria</taxon>
        <taxon>Dinosauria</taxon>
        <taxon>Saurischia</taxon>
        <taxon>Theropoda</taxon>
        <taxon>Coelurosauria</taxon>
        <taxon>Aves</taxon>
        <taxon>Neognathae</taxon>
        <taxon>Neoaves</taxon>
        <taxon>Telluraves</taxon>
        <taxon>Coraciimorphae</taxon>
        <taxon>Trogoniformes</taxon>
        <taxon>Trogonidae</taxon>
        <taxon>Trogon</taxon>
    </lineage>
</organism>
<keyword evidence="7" id="KW-0862">Zinc</keyword>
<comment type="similarity">
    <text evidence="4">Belongs to the Cu-Zn superoxide dismutase family.</text>
</comment>
<dbReference type="FunFam" id="2.60.40.200:FF:000001">
    <property type="entry name" value="Superoxide dismutase [Cu-Zn]"/>
    <property type="match status" value="1"/>
</dbReference>
<comment type="cofactor">
    <cofactor evidence="1">
        <name>Cu cation</name>
        <dbReference type="ChEBI" id="CHEBI:23378"/>
    </cofactor>
</comment>
<feature type="compositionally biased region" description="Basic and acidic residues" evidence="12">
    <location>
        <begin position="77"/>
        <end position="89"/>
    </location>
</feature>
<comment type="caution">
    <text evidence="14">The sequence shown here is derived from an EMBL/GenBank/DDBJ whole genome shotgun (WGS) entry which is preliminary data.</text>
</comment>
<dbReference type="EMBL" id="VXAG01002314">
    <property type="protein sequence ID" value="NXJ85664.1"/>
    <property type="molecule type" value="Genomic_DNA"/>
</dbReference>
<gene>
    <name evidence="14" type="primary">Sod1</name>
    <name evidence="14" type="ORF">TROMEL_R13211</name>
</gene>
<evidence type="ECO:0000256" key="2">
    <source>
        <dbReference type="ARBA" id="ARBA00001947"/>
    </source>
</evidence>
<feature type="non-terminal residue" evidence="14">
    <location>
        <position position="164"/>
    </location>
</feature>
<dbReference type="InterPro" id="IPR036423">
    <property type="entry name" value="SOD-like_Cu/Zn_dom_sf"/>
</dbReference>
<accession>A0A7L0ES29</accession>
<keyword evidence="9" id="KW-0560">Oxidoreductase</keyword>
<dbReference type="OrthoDB" id="2015551at2759"/>